<dbReference type="RefSeq" id="WP_114803032.1">
    <property type="nucleotide sequence ID" value="NZ_QQAV01000004.1"/>
</dbReference>
<gene>
    <name evidence="1" type="ORF">DFR41_104260</name>
</gene>
<dbReference type="Proteomes" id="UP000255265">
    <property type="component" value="Unassembled WGS sequence"/>
</dbReference>
<organism evidence="1 2">
    <name type="scientific">Pseudacidovorax intermedius</name>
    <dbReference type="NCBI Taxonomy" id="433924"/>
    <lineage>
        <taxon>Bacteria</taxon>
        <taxon>Pseudomonadati</taxon>
        <taxon>Pseudomonadota</taxon>
        <taxon>Betaproteobacteria</taxon>
        <taxon>Burkholderiales</taxon>
        <taxon>Comamonadaceae</taxon>
        <taxon>Pseudacidovorax</taxon>
    </lineage>
</organism>
<dbReference type="EMBL" id="QQAV01000004">
    <property type="protein sequence ID" value="RDI25203.1"/>
    <property type="molecule type" value="Genomic_DNA"/>
</dbReference>
<keyword evidence="2" id="KW-1185">Reference proteome</keyword>
<name>A0A370FGW5_9BURK</name>
<evidence type="ECO:0000313" key="2">
    <source>
        <dbReference type="Proteomes" id="UP000255265"/>
    </source>
</evidence>
<protein>
    <submittedName>
        <fullName evidence="1">Uncharacterized protein</fullName>
    </submittedName>
</protein>
<evidence type="ECO:0000313" key="1">
    <source>
        <dbReference type="EMBL" id="RDI25203.1"/>
    </source>
</evidence>
<sequence length="78" mass="8742">MSSAEQKRAIPVPPEVAATIACICRDAGQKADGARRRADQARKQGLMQKVQRYQGEARAYDWICERLHAEFLAPEVTQ</sequence>
<dbReference type="AlphaFoldDB" id="A0A370FGW5"/>
<accession>A0A370FGW5</accession>
<proteinExistence type="predicted"/>
<comment type="caution">
    <text evidence="1">The sequence shown here is derived from an EMBL/GenBank/DDBJ whole genome shotgun (WGS) entry which is preliminary data.</text>
</comment>
<reference evidence="1 2" key="1">
    <citation type="submission" date="2018-07" db="EMBL/GenBank/DDBJ databases">
        <title>Genomic Encyclopedia of Type Strains, Phase IV (KMG-IV): sequencing the most valuable type-strain genomes for metagenomic binning, comparative biology and taxonomic classification.</title>
        <authorList>
            <person name="Goeker M."/>
        </authorList>
    </citation>
    <scope>NUCLEOTIDE SEQUENCE [LARGE SCALE GENOMIC DNA]</scope>
    <source>
        <strain evidence="1 2">DSM 21352</strain>
    </source>
</reference>